<feature type="compositionally biased region" description="Basic and acidic residues" evidence="1">
    <location>
        <begin position="116"/>
        <end position="126"/>
    </location>
</feature>
<reference evidence="2 3" key="1">
    <citation type="journal article" date="2023" name="IMA Fungus">
        <title>Comparative genomic study of the Penicillium genus elucidates a diverse pangenome and 15 lateral gene transfer events.</title>
        <authorList>
            <person name="Petersen C."/>
            <person name="Sorensen T."/>
            <person name="Nielsen M.R."/>
            <person name="Sondergaard T.E."/>
            <person name="Sorensen J.L."/>
            <person name="Fitzpatrick D.A."/>
            <person name="Frisvad J.C."/>
            <person name="Nielsen K.L."/>
        </authorList>
    </citation>
    <scope>NUCLEOTIDE SEQUENCE [LARGE SCALE GENOMIC DNA]</scope>
    <source>
        <strain evidence="2 3">IBT 35679</strain>
    </source>
</reference>
<feature type="compositionally biased region" description="Pro residues" evidence="1">
    <location>
        <begin position="41"/>
        <end position="55"/>
    </location>
</feature>
<organism evidence="2 3">
    <name type="scientific">Penicillium frequentans</name>
    <dbReference type="NCBI Taxonomy" id="3151616"/>
    <lineage>
        <taxon>Eukaryota</taxon>
        <taxon>Fungi</taxon>
        <taxon>Dikarya</taxon>
        <taxon>Ascomycota</taxon>
        <taxon>Pezizomycotina</taxon>
        <taxon>Eurotiomycetes</taxon>
        <taxon>Eurotiomycetidae</taxon>
        <taxon>Eurotiales</taxon>
        <taxon>Aspergillaceae</taxon>
        <taxon>Penicillium</taxon>
    </lineage>
</organism>
<evidence type="ECO:0000256" key="1">
    <source>
        <dbReference type="SAM" id="MobiDB-lite"/>
    </source>
</evidence>
<sequence>MFSEILLSLALNTTEFPKLLPNRFLVLGWRSRHRRLGGLSPPNPTVPCIQRPPTPQTDAQYHLLSKPLPPRPASTDSSPSRQRHRVIRRQASLDGDSSTDNANTNLRRAPARRGRVSPDEEMHSADEDINDDGSRSSLHVWTTPTAPQPRRSHTCDPLVWLEEEGLWEIPSRWPPRAPIPSQRSQRSGSRRSHSRSSASTAFSAIPDGWPMHMHHGWPPNQFDTVRVHIDSALGESPPSYDSHAFSPTYVMRMQDGPLLGWTRRVPHVSAI</sequence>
<feature type="compositionally biased region" description="Polar residues" evidence="1">
    <location>
        <begin position="95"/>
        <end position="106"/>
    </location>
</feature>
<evidence type="ECO:0000313" key="2">
    <source>
        <dbReference type="EMBL" id="KAJ5545991.1"/>
    </source>
</evidence>
<keyword evidence="3" id="KW-1185">Reference proteome</keyword>
<protein>
    <submittedName>
        <fullName evidence="2">Uncharacterized protein</fullName>
    </submittedName>
</protein>
<dbReference type="AlphaFoldDB" id="A0AAD6CYX4"/>
<feature type="region of interest" description="Disordered" evidence="1">
    <location>
        <begin position="36"/>
        <end position="153"/>
    </location>
</feature>
<comment type="caution">
    <text evidence="2">The sequence shown here is derived from an EMBL/GenBank/DDBJ whole genome shotgun (WGS) entry which is preliminary data.</text>
</comment>
<accession>A0AAD6CYX4</accession>
<feature type="region of interest" description="Disordered" evidence="1">
    <location>
        <begin position="171"/>
        <end position="205"/>
    </location>
</feature>
<name>A0AAD6CYX4_9EURO</name>
<dbReference type="EMBL" id="JAQIZZ010000003">
    <property type="protein sequence ID" value="KAJ5545991.1"/>
    <property type="molecule type" value="Genomic_DNA"/>
</dbReference>
<gene>
    <name evidence="2" type="ORF">N7494_003576</name>
</gene>
<evidence type="ECO:0000313" key="3">
    <source>
        <dbReference type="Proteomes" id="UP001220324"/>
    </source>
</evidence>
<dbReference type="Proteomes" id="UP001220324">
    <property type="component" value="Unassembled WGS sequence"/>
</dbReference>
<feature type="compositionally biased region" description="Polar residues" evidence="1">
    <location>
        <begin position="135"/>
        <end position="145"/>
    </location>
</feature>
<proteinExistence type="predicted"/>